<accession>A0A6A6AXE9</accession>
<evidence type="ECO:0000256" key="1">
    <source>
        <dbReference type="ARBA" id="ARBA00006484"/>
    </source>
</evidence>
<dbReference type="EMBL" id="ML995623">
    <property type="protein sequence ID" value="KAF2135231.1"/>
    <property type="molecule type" value="Genomic_DNA"/>
</dbReference>
<evidence type="ECO:0000313" key="3">
    <source>
        <dbReference type="EMBL" id="KAF2135231.1"/>
    </source>
</evidence>
<dbReference type="PANTHER" id="PTHR24320">
    <property type="entry name" value="RETINOL DEHYDROGENASE"/>
    <property type="match status" value="1"/>
</dbReference>
<keyword evidence="4" id="KW-1185">Reference proteome</keyword>
<sequence>MTSVDFLPSRDIPSLTGKVIFITGGTSGLGAESVQQLAQKQPRAIYLSGRNAKNAEALIERVKAVAPTTPLHFIQCDLASLPSVAAAAAQFLAASDRLDILMCNAGIMAHPPGLTSDGYELQFGINFLGHALLIKKLLPLLQRTAQLPGADVRVVLLTSLGFLMHPRGGILFDSLRTTQDSRIFGPWTRYGQSKLAALLYARELARRAPSILAIAVHPGVVQTGLADGLSAVNRVFLKAMLVTTKLVTPEEGARNQLWAATTQREGIENAALYEPVGVLSGKLDKTSKDDALAGRLWEWTEKELERY</sequence>
<comment type="similarity">
    <text evidence="1">Belongs to the short-chain dehydrogenases/reductases (SDR) family.</text>
</comment>
<dbReference type="Proteomes" id="UP000799438">
    <property type="component" value="Unassembled WGS sequence"/>
</dbReference>
<dbReference type="SUPFAM" id="SSF51735">
    <property type="entry name" value="NAD(P)-binding Rossmann-fold domains"/>
    <property type="match status" value="1"/>
</dbReference>
<evidence type="ECO:0000256" key="2">
    <source>
        <dbReference type="ARBA" id="ARBA00023002"/>
    </source>
</evidence>
<dbReference type="RefSeq" id="XP_033390950.1">
    <property type="nucleotide sequence ID" value="XM_033541553.1"/>
</dbReference>
<dbReference type="Gene3D" id="3.40.50.720">
    <property type="entry name" value="NAD(P)-binding Rossmann-like Domain"/>
    <property type="match status" value="1"/>
</dbReference>
<organism evidence="3 4">
    <name type="scientific">Aplosporella prunicola CBS 121167</name>
    <dbReference type="NCBI Taxonomy" id="1176127"/>
    <lineage>
        <taxon>Eukaryota</taxon>
        <taxon>Fungi</taxon>
        <taxon>Dikarya</taxon>
        <taxon>Ascomycota</taxon>
        <taxon>Pezizomycotina</taxon>
        <taxon>Dothideomycetes</taxon>
        <taxon>Dothideomycetes incertae sedis</taxon>
        <taxon>Botryosphaeriales</taxon>
        <taxon>Aplosporellaceae</taxon>
        <taxon>Aplosporella</taxon>
    </lineage>
</organism>
<gene>
    <name evidence="3" type="ORF">K452DRAFT_293377</name>
</gene>
<reference evidence="3" key="1">
    <citation type="journal article" date="2020" name="Stud. Mycol.">
        <title>101 Dothideomycetes genomes: a test case for predicting lifestyles and emergence of pathogens.</title>
        <authorList>
            <person name="Haridas S."/>
            <person name="Albert R."/>
            <person name="Binder M."/>
            <person name="Bloem J."/>
            <person name="Labutti K."/>
            <person name="Salamov A."/>
            <person name="Andreopoulos B."/>
            <person name="Baker S."/>
            <person name="Barry K."/>
            <person name="Bills G."/>
            <person name="Bluhm B."/>
            <person name="Cannon C."/>
            <person name="Castanera R."/>
            <person name="Culley D."/>
            <person name="Daum C."/>
            <person name="Ezra D."/>
            <person name="Gonzalez J."/>
            <person name="Henrissat B."/>
            <person name="Kuo A."/>
            <person name="Liang C."/>
            <person name="Lipzen A."/>
            <person name="Lutzoni F."/>
            <person name="Magnuson J."/>
            <person name="Mondo S."/>
            <person name="Nolan M."/>
            <person name="Ohm R."/>
            <person name="Pangilinan J."/>
            <person name="Park H.-J."/>
            <person name="Ramirez L."/>
            <person name="Alfaro M."/>
            <person name="Sun H."/>
            <person name="Tritt A."/>
            <person name="Yoshinaga Y."/>
            <person name="Zwiers L.-H."/>
            <person name="Turgeon B."/>
            <person name="Goodwin S."/>
            <person name="Spatafora J."/>
            <person name="Crous P."/>
            <person name="Grigoriev I."/>
        </authorList>
    </citation>
    <scope>NUCLEOTIDE SEQUENCE</scope>
    <source>
        <strain evidence="3">CBS 121167</strain>
    </source>
</reference>
<keyword evidence="2" id="KW-0560">Oxidoreductase</keyword>
<dbReference type="GeneID" id="54299049"/>
<dbReference type="GO" id="GO:0016491">
    <property type="term" value="F:oxidoreductase activity"/>
    <property type="evidence" value="ECO:0007669"/>
    <property type="project" value="UniProtKB-KW"/>
</dbReference>
<dbReference type="Pfam" id="PF00106">
    <property type="entry name" value="adh_short"/>
    <property type="match status" value="1"/>
</dbReference>
<dbReference type="PRINTS" id="PR00081">
    <property type="entry name" value="GDHRDH"/>
</dbReference>
<protein>
    <recommendedName>
        <fullName evidence="5">Oxidoreductase</fullName>
    </recommendedName>
</protein>
<proteinExistence type="inferred from homology"/>
<evidence type="ECO:0000313" key="4">
    <source>
        <dbReference type="Proteomes" id="UP000799438"/>
    </source>
</evidence>
<evidence type="ECO:0008006" key="5">
    <source>
        <dbReference type="Google" id="ProtNLM"/>
    </source>
</evidence>
<dbReference type="InterPro" id="IPR036291">
    <property type="entry name" value="NAD(P)-bd_dom_sf"/>
</dbReference>
<dbReference type="AlphaFoldDB" id="A0A6A6AXE9"/>
<dbReference type="OrthoDB" id="191139at2759"/>
<name>A0A6A6AXE9_9PEZI</name>
<dbReference type="PANTHER" id="PTHR24320:SF154">
    <property type="entry name" value="OXIDOREDUCTASE, SHORT-CHAIN DEHYDROGENASE_REDUCTASE FAMILY (AFU_ORTHOLOGUE AFUA_2G04560)"/>
    <property type="match status" value="1"/>
</dbReference>
<dbReference type="InterPro" id="IPR002347">
    <property type="entry name" value="SDR_fam"/>
</dbReference>